<organism evidence="2 3">
    <name type="scientific">SAR86 cluster bacterium</name>
    <dbReference type="NCBI Taxonomy" id="2030880"/>
    <lineage>
        <taxon>Bacteria</taxon>
        <taxon>Pseudomonadati</taxon>
        <taxon>Pseudomonadota</taxon>
        <taxon>Gammaproteobacteria</taxon>
        <taxon>SAR86 cluster</taxon>
    </lineage>
</organism>
<dbReference type="AlphaFoldDB" id="A0A972VX38"/>
<feature type="transmembrane region" description="Helical" evidence="1">
    <location>
        <begin position="40"/>
        <end position="63"/>
    </location>
</feature>
<evidence type="ECO:0000256" key="1">
    <source>
        <dbReference type="SAM" id="Phobius"/>
    </source>
</evidence>
<evidence type="ECO:0000313" key="3">
    <source>
        <dbReference type="Proteomes" id="UP000754644"/>
    </source>
</evidence>
<gene>
    <name evidence="2" type="ORF">HQ497_07065</name>
</gene>
<comment type="caution">
    <text evidence="2">The sequence shown here is derived from an EMBL/GenBank/DDBJ whole genome shotgun (WGS) entry which is preliminary data.</text>
</comment>
<proteinExistence type="predicted"/>
<keyword evidence="1" id="KW-0812">Transmembrane</keyword>
<keyword evidence="1" id="KW-0472">Membrane</keyword>
<dbReference type="EMBL" id="JABMOJ010000263">
    <property type="protein sequence ID" value="NQV65106.1"/>
    <property type="molecule type" value="Genomic_DNA"/>
</dbReference>
<dbReference type="InterPro" id="IPR010865">
    <property type="entry name" value="DUF1499"/>
</dbReference>
<name>A0A972VX38_9GAMM</name>
<accession>A0A972VX38</accession>
<dbReference type="Pfam" id="PF07386">
    <property type="entry name" value="DUF1499"/>
    <property type="match status" value="1"/>
</dbReference>
<dbReference type="Proteomes" id="UP000754644">
    <property type="component" value="Unassembled WGS sequence"/>
</dbReference>
<sequence length="247" mass="26324">MEVTKWWSKFFLVTSIVAVVLLLASPLGYKYGVAELMPSFASLLLSLALAVLVFVGGLMMTFVANSKGLIRDRNMLLIAVAVSVIPLIAMGPPIAKGRSVPPIHDISTDVMNPPTFDVAVGLRVEALNDLEYGSEQGSATALAKLQQDAYPQIVTLESELSAPEAVALAALVLAQQGLDVVNVDVDQGRVEAVATSFWFGFKDDLVVRVQPTHTGSKIDVRSVSRVGQSDLGANGARIAKFLQAFGR</sequence>
<protein>
    <submittedName>
        <fullName evidence="2">DUF1499 domain-containing protein</fullName>
    </submittedName>
</protein>
<feature type="transmembrane region" description="Helical" evidence="1">
    <location>
        <begin position="75"/>
        <end position="95"/>
    </location>
</feature>
<keyword evidence="1" id="KW-1133">Transmembrane helix</keyword>
<evidence type="ECO:0000313" key="2">
    <source>
        <dbReference type="EMBL" id="NQV65106.1"/>
    </source>
</evidence>
<reference evidence="2" key="1">
    <citation type="submission" date="2020-05" db="EMBL/GenBank/DDBJ databases">
        <title>Sulfur intermediates as new biogeochemical hubs in an aquatic model microbial ecosystem.</title>
        <authorList>
            <person name="Vigneron A."/>
        </authorList>
    </citation>
    <scope>NUCLEOTIDE SEQUENCE</scope>
    <source>
        <strain evidence="2">Bin.250</strain>
    </source>
</reference>